<dbReference type="HAMAP" id="MF_03188">
    <property type="entry name" value="Methyltr_EFM4"/>
    <property type="match status" value="1"/>
</dbReference>
<dbReference type="InterPro" id="IPR025714">
    <property type="entry name" value="Methyltranfer_dom"/>
</dbReference>
<dbReference type="GO" id="GO:0032259">
    <property type="term" value="P:methylation"/>
    <property type="evidence" value="ECO:0007669"/>
    <property type="project" value="UniProtKB-KW"/>
</dbReference>
<evidence type="ECO:0000259" key="7">
    <source>
        <dbReference type="Pfam" id="PF13847"/>
    </source>
</evidence>
<dbReference type="InParanoid" id="A0A0H2RTH3"/>
<keyword evidence="1 5" id="KW-0963">Cytoplasm</keyword>
<dbReference type="Pfam" id="PF13847">
    <property type="entry name" value="Methyltransf_31"/>
    <property type="match status" value="1"/>
</dbReference>
<organism evidence="8 9">
    <name type="scientific">Schizopora paradoxa</name>
    <dbReference type="NCBI Taxonomy" id="27342"/>
    <lineage>
        <taxon>Eukaryota</taxon>
        <taxon>Fungi</taxon>
        <taxon>Dikarya</taxon>
        <taxon>Basidiomycota</taxon>
        <taxon>Agaricomycotina</taxon>
        <taxon>Agaricomycetes</taxon>
        <taxon>Hymenochaetales</taxon>
        <taxon>Schizoporaceae</taxon>
        <taxon>Schizopora</taxon>
    </lineage>
</organism>
<evidence type="ECO:0000256" key="2">
    <source>
        <dbReference type="ARBA" id="ARBA00022603"/>
    </source>
</evidence>
<dbReference type="GO" id="GO:0016192">
    <property type="term" value="P:vesicle-mediated transport"/>
    <property type="evidence" value="ECO:0007669"/>
    <property type="project" value="UniProtKB-UniRule"/>
</dbReference>
<reference evidence="8 9" key="1">
    <citation type="submission" date="2015-04" db="EMBL/GenBank/DDBJ databases">
        <title>Complete genome sequence of Schizopora paradoxa KUC8140, a cosmopolitan wood degrader in East Asia.</title>
        <authorList>
            <consortium name="DOE Joint Genome Institute"/>
            <person name="Min B."/>
            <person name="Park H."/>
            <person name="Jang Y."/>
            <person name="Kim J.-J."/>
            <person name="Kim K.H."/>
            <person name="Pangilinan J."/>
            <person name="Lipzen A."/>
            <person name="Riley R."/>
            <person name="Grigoriev I.V."/>
            <person name="Spatafora J.W."/>
            <person name="Choi I.-G."/>
        </authorList>
    </citation>
    <scope>NUCLEOTIDE SEQUENCE [LARGE SCALE GENOMIC DNA]</scope>
    <source>
        <strain evidence="8 9">KUC8140</strain>
    </source>
</reference>
<dbReference type="FunCoup" id="A0A0H2RTH3">
    <property type="interactions" value="449"/>
</dbReference>
<evidence type="ECO:0000256" key="4">
    <source>
        <dbReference type="ARBA" id="ARBA00022691"/>
    </source>
</evidence>
<accession>A0A0H2RTH3</accession>
<dbReference type="InterPro" id="IPR029063">
    <property type="entry name" value="SAM-dependent_MTases_sf"/>
</dbReference>
<dbReference type="OrthoDB" id="10069295at2759"/>
<dbReference type="STRING" id="27342.A0A0H2RTH3"/>
<keyword evidence="4 5" id="KW-0949">S-adenosyl-L-methionine</keyword>
<dbReference type="Proteomes" id="UP000053477">
    <property type="component" value="Unassembled WGS sequence"/>
</dbReference>
<comment type="subcellular location">
    <subcellularLocation>
        <location evidence="5">Cytoplasm</location>
    </subcellularLocation>
</comment>
<dbReference type="Gene3D" id="3.40.50.150">
    <property type="entry name" value="Vaccinia Virus protein VP39"/>
    <property type="match status" value="1"/>
</dbReference>
<dbReference type="GO" id="GO:0016279">
    <property type="term" value="F:protein-lysine N-methyltransferase activity"/>
    <property type="evidence" value="ECO:0007669"/>
    <property type="project" value="UniProtKB-UniRule"/>
</dbReference>
<protein>
    <recommendedName>
        <fullName evidence="5">Protein-lysine N-methyltransferase EFM4</fullName>
        <ecNumber evidence="5">2.1.1.-</ecNumber>
    </recommendedName>
    <alternativeName>
        <fullName evidence="5">Elongation factor methyltransferase 4</fullName>
    </alternativeName>
</protein>
<evidence type="ECO:0000313" key="9">
    <source>
        <dbReference type="Proteomes" id="UP000053477"/>
    </source>
</evidence>
<dbReference type="SUPFAM" id="SSF53335">
    <property type="entry name" value="S-adenosyl-L-methionine-dependent methyltransferases"/>
    <property type="match status" value="1"/>
</dbReference>
<dbReference type="GO" id="GO:0005737">
    <property type="term" value="C:cytoplasm"/>
    <property type="evidence" value="ECO:0007669"/>
    <property type="project" value="UniProtKB-SubCell"/>
</dbReference>
<evidence type="ECO:0000256" key="6">
    <source>
        <dbReference type="SAM" id="MobiDB-lite"/>
    </source>
</evidence>
<proteinExistence type="inferred from homology"/>
<keyword evidence="9" id="KW-1185">Reference proteome</keyword>
<dbReference type="AlphaFoldDB" id="A0A0H2RTH3"/>
<gene>
    <name evidence="5" type="primary">EFM4</name>
    <name evidence="8" type="ORF">SCHPADRAFT_829025</name>
</gene>
<dbReference type="PANTHER" id="PTHR12843:SF5">
    <property type="entry name" value="EEF1A LYSINE METHYLTRANSFERASE 2"/>
    <property type="match status" value="1"/>
</dbReference>
<evidence type="ECO:0000256" key="1">
    <source>
        <dbReference type="ARBA" id="ARBA00022490"/>
    </source>
</evidence>
<comment type="function">
    <text evidence="5">S-adenosyl-L-methionine-dependent protein-lysine N-methyltransferase that mono- and dimethylates elongation factor 1-alpha at 'Lys-316'. May play a role in intracellular transport.</text>
</comment>
<dbReference type="InterPro" id="IPR026635">
    <property type="entry name" value="Efm4/METTL10"/>
</dbReference>
<keyword evidence="5" id="KW-0813">Transport</keyword>
<feature type="domain" description="Methyltransferase" evidence="7">
    <location>
        <begin position="62"/>
        <end position="209"/>
    </location>
</feature>
<sequence length="257" mass="28279">MSTDDSFSPSKLGTKEHWDNVYESELSTFKETGDEGEIWFGEEIVEKMCDWVVEHISTSQKPRILDVGSGNGNLLFSLSAAGYDNASLVGIDYSMDAVHLAQSIASRRSIEGMKFACVDFLQDGSTLPAPTSSESREIHESGKPSNSSRGKWDLVLDKGTYDAIALSERKDGDTPPLRVYASRIGELVLPGGFFMITSCNFTEEELLSAFQRPEYGLLFHSRIEHRTLTFGGVQGSTYTTVAFQKSGDARSESKTVN</sequence>
<evidence type="ECO:0000256" key="3">
    <source>
        <dbReference type="ARBA" id="ARBA00022679"/>
    </source>
</evidence>
<keyword evidence="2 5" id="KW-0489">Methyltransferase</keyword>
<comment type="similarity">
    <text evidence="5">Belongs to the class I-like SAM-binding methyltransferase superfamily. EFM4 family.</text>
</comment>
<dbReference type="CDD" id="cd02440">
    <property type="entry name" value="AdoMet_MTases"/>
    <property type="match status" value="1"/>
</dbReference>
<evidence type="ECO:0000313" key="8">
    <source>
        <dbReference type="EMBL" id="KLO12748.1"/>
    </source>
</evidence>
<feature type="region of interest" description="Disordered" evidence="6">
    <location>
        <begin position="128"/>
        <end position="151"/>
    </location>
</feature>
<keyword evidence="3 5" id="KW-0808">Transferase</keyword>
<dbReference type="EC" id="2.1.1.-" evidence="5"/>
<name>A0A0H2RTH3_9AGAM</name>
<dbReference type="EMBL" id="KQ085971">
    <property type="protein sequence ID" value="KLO12748.1"/>
    <property type="molecule type" value="Genomic_DNA"/>
</dbReference>
<dbReference type="PANTHER" id="PTHR12843">
    <property type="entry name" value="PROTEIN-LYSINE N-METHYLTRANSFERASE METTL10"/>
    <property type="match status" value="1"/>
</dbReference>
<evidence type="ECO:0000256" key="5">
    <source>
        <dbReference type="HAMAP-Rule" id="MF_03188"/>
    </source>
</evidence>